<evidence type="ECO:0000313" key="1">
    <source>
        <dbReference type="EMBL" id="CAD8083736.1"/>
    </source>
</evidence>
<proteinExistence type="predicted"/>
<dbReference type="PANTHER" id="PTHR33706:SF1">
    <property type="entry name" value="TPR REPEAT PROTEIN"/>
    <property type="match status" value="1"/>
</dbReference>
<evidence type="ECO:0000313" key="2">
    <source>
        <dbReference type="Proteomes" id="UP000688137"/>
    </source>
</evidence>
<reference evidence="1" key="1">
    <citation type="submission" date="2021-01" db="EMBL/GenBank/DDBJ databases">
        <authorList>
            <consortium name="Genoscope - CEA"/>
            <person name="William W."/>
        </authorList>
    </citation>
    <scope>NUCLEOTIDE SEQUENCE</scope>
</reference>
<keyword evidence="2" id="KW-1185">Reference proteome</keyword>
<comment type="caution">
    <text evidence="1">The sequence shown here is derived from an EMBL/GenBank/DDBJ whole genome shotgun (WGS) entry which is preliminary data.</text>
</comment>
<dbReference type="AlphaFoldDB" id="A0A8S1N1X5"/>
<name>A0A8S1N1X5_PARPR</name>
<accession>A0A8S1N1X5</accession>
<organism evidence="1 2">
    <name type="scientific">Paramecium primaurelia</name>
    <dbReference type="NCBI Taxonomy" id="5886"/>
    <lineage>
        <taxon>Eukaryota</taxon>
        <taxon>Sar</taxon>
        <taxon>Alveolata</taxon>
        <taxon>Ciliophora</taxon>
        <taxon>Intramacronucleata</taxon>
        <taxon>Oligohymenophorea</taxon>
        <taxon>Peniculida</taxon>
        <taxon>Parameciidae</taxon>
        <taxon>Paramecium</taxon>
    </lineage>
</organism>
<dbReference type="Proteomes" id="UP000688137">
    <property type="component" value="Unassembled WGS sequence"/>
</dbReference>
<dbReference type="PANTHER" id="PTHR33706">
    <property type="entry name" value="MORN VARIANT REPEAT PROTEIN"/>
    <property type="match status" value="1"/>
</dbReference>
<protein>
    <submittedName>
        <fullName evidence="1">Uncharacterized protein</fullName>
    </submittedName>
</protein>
<gene>
    <name evidence="1" type="ORF">PPRIM_AZ9-3.1.T0700213</name>
</gene>
<sequence length="159" mass="18849">MTQKGKFRNGKKIGQWNILNKEDKMQQILYKLHYYNLGVGVDPTIYQVMKQRLIWVKVNEQFKDNFQITQKGEYKNGKKSGQWNILIKQKQIGGGCYDENKNNIQIGKLIEVTEQFKDDSQVTYIGEYKDGQKLVDGQIRIKGSIIFIHFNINQWWWII</sequence>
<dbReference type="EMBL" id="CAJJDM010000073">
    <property type="protein sequence ID" value="CAD8083736.1"/>
    <property type="molecule type" value="Genomic_DNA"/>
</dbReference>